<feature type="transmembrane region" description="Helical" evidence="1">
    <location>
        <begin position="68"/>
        <end position="93"/>
    </location>
</feature>
<dbReference type="Proteomes" id="UP000597762">
    <property type="component" value="Unassembled WGS sequence"/>
</dbReference>
<comment type="caution">
    <text evidence="2">The sequence shown here is derived from an EMBL/GenBank/DDBJ whole genome shotgun (WGS) entry which is preliminary data.</text>
</comment>
<evidence type="ECO:0000313" key="3">
    <source>
        <dbReference type="Proteomes" id="UP000597762"/>
    </source>
</evidence>
<keyword evidence="1" id="KW-0812">Transmembrane</keyword>
<reference evidence="2" key="1">
    <citation type="submission" date="2021-01" db="EMBL/GenBank/DDBJ databases">
        <authorList>
            <person name="Li R."/>
            <person name="Bekaert M."/>
        </authorList>
    </citation>
    <scope>NUCLEOTIDE SEQUENCE</scope>
    <source>
        <strain evidence="2">Farmed</strain>
    </source>
</reference>
<feature type="transmembrane region" description="Helical" evidence="1">
    <location>
        <begin position="40"/>
        <end position="56"/>
    </location>
</feature>
<sequence>MISIPFLSGFLLSFNLFICIYSICIVCFPFLLFLSRTISFFFRSSSISSFFLFLDYSLSTAHSHSFRFFLFVVFTIFSFFPSFYQLLNFFLVIESISFLSCLARFRCYTFFFIFFTYIFPLASSLSLYLHYPLFSTNHFSPSACLFPEPPS</sequence>
<name>A0A812DG84_ACAPH</name>
<keyword evidence="3" id="KW-1185">Reference proteome</keyword>
<proteinExistence type="predicted"/>
<protein>
    <submittedName>
        <fullName evidence="2">Uncharacterized protein</fullName>
    </submittedName>
</protein>
<organism evidence="2 3">
    <name type="scientific">Acanthosepion pharaonis</name>
    <name type="common">Pharaoh cuttlefish</name>
    <name type="synonym">Sepia pharaonis</name>
    <dbReference type="NCBI Taxonomy" id="158019"/>
    <lineage>
        <taxon>Eukaryota</taxon>
        <taxon>Metazoa</taxon>
        <taxon>Spiralia</taxon>
        <taxon>Lophotrochozoa</taxon>
        <taxon>Mollusca</taxon>
        <taxon>Cephalopoda</taxon>
        <taxon>Coleoidea</taxon>
        <taxon>Decapodiformes</taxon>
        <taxon>Sepiida</taxon>
        <taxon>Sepiina</taxon>
        <taxon>Sepiidae</taxon>
        <taxon>Acanthosepion</taxon>
    </lineage>
</organism>
<keyword evidence="1" id="KW-1133">Transmembrane helix</keyword>
<dbReference type="EMBL" id="CAHIKZ030003702">
    <property type="protein sequence ID" value="CAE1303318.1"/>
    <property type="molecule type" value="Genomic_DNA"/>
</dbReference>
<feature type="transmembrane region" description="Helical" evidence="1">
    <location>
        <begin position="105"/>
        <end position="131"/>
    </location>
</feature>
<accession>A0A812DG84</accession>
<feature type="transmembrane region" description="Helical" evidence="1">
    <location>
        <begin position="6"/>
        <end position="33"/>
    </location>
</feature>
<gene>
    <name evidence="2" type="ORF">SPHA_55523</name>
</gene>
<evidence type="ECO:0000313" key="2">
    <source>
        <dbReference type="EMBL" id="CAE1303318.1"/>
    </source>
</evidence>
<keyword evidence="1" id="KW-0472">Membrane</keyword>
<dbReference type="AlphaFoldDB" id="A0A812DG84"/>
<evidence type="ECO:0000256" key="1">
    <source>
        <dbReference type="SAM" id="Phobius"/>
    </source>
</evidence>